<evidence type="ECO:0000256" key="1">
    <source>
        <dbReference type="SAM" id="MobiDB-lite"/>
    </source>
</evidence>
<feature type="chain" id="PRO_5005223266" description="RxLR effector protein" evidence="2">
    <location>
        <begin position="18"/>
        <end position="138"/>
    </location>
</feature>
<feature type="signal peptide" evidence="2">
    <location>
        <begin position="1"/>
        <end position="17"/>
    </location>
</feature>
<dbReference type="AlphaFoldDB" id="A0A0H5RDS8"/>
<evidence type="ECO:0008006" key="4">
    <source>
        <dbReference type="Google" id="ProtNLM"/>
    </source>
</evidence>
<proteinExistence type="predicted"/>
<evidence type="ECO:0000256" key="2">
    <source>
        <dbReference type="SAM" id="SignalP"/>
    </source>
</evidence>
<accession>A0A0H5RDS8</accession>
<feature type="non-terminal residue" evidence="3">
    <location>
        <position position="138"/>
    </location>
</feature>
<name>A0A0H5RDS8_9EUKA</name>
<reference evidence="3" key="1">
    <citation type="submission" date="2015-04" db="EMBL/GenBank/DDBJ databases">
        <title>The genome sequence of the plant pathogenic Rhizarian Plasmodiophora brassicae reveals insights in its biotrophic life cycle and the origin of chitin synthesis.</title>
        <authorList>
            <person name="Schwelm A."/>
            <person name="Fogelqvist J."/>
            <person name="Knaust A."/>
            <person name="Julke S."/>
            <person name="Lilja T."/>
            <person name="Dhandapani V."/>
            <person name="Bonilla-Rosso G."/>
            <person name="Karlsson M."/>
            <person name="Shevchenko A."/>
            <person name="Choi S.R."/>
            <person name="Kim H.G."/>
            <person name="Park J.Y."/>
            <person name="Lim Y.P."/>
            <person name="Ludwig-Muller J."/>
            <person name="Dixelius C."/>
        </authorList>
    </citation>
    <scope>NUCLEOTIDE SEQUENCE</scope>
    <source>
        <tissue evidence="3">Potato root galls</tissue>
    </source>
</reference>
<dbReference type="EMBL" id="HACM01011474">
    <property type="protein sequence ID" value="CRZ11916.1"/>
    <property type="molecule type" value="Transcribed_RNA"/>
</dbReference>
<sequence>MLLVILSLLAFADAALCDNQAKTTTSEEKTFLDSTLSRRRSDLHTESSSGRKKWDIEADATEVNQLIANLALVRAKKVIKAGMILAKGADAPKYKNYVRQPRADVPERKRWDLEGDATDVNQLIAATYLGREKWDLEA</sequence>
<keyword evidence="2" id="KW-0732">Signal</keyword>
<protein>
    <recommendedName>
        <fullName evidence="4">RxLR effector protein</fullName>
    </recommendedName>
</protein>
<organism evidence="3">
    <name type="scientific">Spongospora subterranea</name>
    <dbReference type="NCBI Taxonomy" id="70186"/>
    <lineage>
        <taxon>Eukaryota</taxon>
        <taxon>Sar</taxon>
        <taxon>Rhizaria</taxon>
        <taxon>Endomyxa</taxon>
        <taxon>Phytomyxea</taxon>
        <taxon>Plasmodiophorida</taxon>
        <taxon>Plasmodiophoridae</taxon>
        <taxon>Spongospora</taxon>
    </lineage>
</organism>
<feature type="region of interest" description="Disordered" evidence="1">
    <location>
        <begin position="28"/>
        <end position="54"/>
    </location>
</feature>
<evidence type="ECO:0000313" key="3">
    <source>
        <dbReference type="EMBL" id="CRZ11916.1"/>
    </source>
</evidence>